<keyword evidence="4" id="KW-1185">Reference proteome</keyword>
<dbReference type="OrthoDB" id="10264738at2759"/>
<organism evidence="3 4">
    <name type="scientific">Populus tomentosa</name>
    <name type="common">Chinese white poplar</name>
    <dbReference type="NCBI Taxonomy" id="118781"/>
    <lineage>
        <taxon>Eukaryota</taxon>
        <taxon>Viridiplantae</taxon>
        <taxon>Streptophyta</taxon>
        <taxon>Embryophyta</taxon>
        <taxon>Tracheophyta</taxon>
        <taxon>Spermatophyta</taxon>
        <taxon>Magnoliopsida</taxon>
        <taxon>eudicotyledons</taxon>
        <taxon>Gunneridae</taxon>
        <taxon>Pentapetalae</taxon>
        <taxon>rosids</taxon>
        <taxon>fabids</taxon>
        <taxon>Malpighiales</taxon>
        <taxon>Salicaceae</taxon>
        <taxon>Saliceae</taxon>
        <taxon>Populus</taxon>
    </lineage>
</organism>
<dbReference type="PROSITE" id="PS51746">
    <property type="entry name" value="PPM_2"/>
    <property type="match status" value="1"/>
</dbReference>
<feature type="domain" description="PPM-type phosphatase" evidence="2">
    <location>
        <begin position="169"/>
        <end position="411"/>
    </location>
</feature>
<sequence length="447" mass="48613">MEGNNGSSGESNSRPPIPISAAATTTTTSCRQCFSIDSAPVSCKKTLARHQSLVKTKTLDISVKPNLGEEKHDADFVPIVRSGACADIGFRSSMEDVYIRADNFMSDYGLKNATDGPNAFYGCNTDGMNVSYGGDEHWFKSVVFLMKCGDCNVLAMEVMVVFVRRQCCAYIMWEPTTEVASHGFDVIVFDGHGGKHAADFACYHLPRFIAEDEDFPVEVESVIASAFLQTDSAFAKACSLDAALASGTTALAALVVGRLLVVANAGDCRAVLCCRGNAIDMSNDHKPTCSKERKRIEASGGYVYDGYLNGLLNVARALGNWHMEGMKSSGSDGGPLSAEPELMSRQLTEEDEFIIIGCDGIWDVFRSQNAVDFARRRLQEHNDPVKCSKDLVDEALKRKSGDNLAVIVVCFQSEPPRNLVAPRPRVHRSISADGLRELQSFLDDLAK</sequence>
<dbReference type="InterPro" id="IPR015655">
    <property type="entry name" value="PP2C"/>
</dbReference>
<accession>A0A8X7ZMU8</accession>
<dbReference type="AlphaFoldDB" id="A0A8X7ZMU8"/>
<dbReference type="PANTHER" id="PTHR13832:SF790">
    <property type="entry name" value="PROTEIN PHOSPHATASE 2C 22-RELATED"/>
    <property type="match status" value="1"/>
</dbReference>
<reference evidence="3" key="1">
    <citation type="journal article" date="2020" name="bioRxiv">
        <title>Hybrid origin of Populus tomentosa Carr. identified through genome sequencing and phylogenomic analysis.</title>
        <authorList>
            <person name="An X."/>
            <person name="Gao K."/>
            <person name="Chen Z."/>
            <person name="Li J."/>
            <person name="Yang X."/>
            <person name="Yang X."/>
            <person name="Zhou J."/>
            <person name="Guo T."/>
            <person name="Zhao T."/>
            <person name="Huang S."/>
            <person name="Miao D."/>
            <person name="Khan W.U."/>
            <person name="Rao P."/>
            <person name="Ye M."/>
            <person name="Lei B."/>
            <person name="Liao W."/>
            <person name="Wang J."/>
            <person name="Ji L."/>
            <person name="Li Y."/>
            <person name="Guo B."/>
            <person name="Mustafa N.S."/>
            <person name="Li S."/>
            <person name="Yun Q."/>
            <person name="Keller S.R."/>
            <person name="Mao J."/>
            <person name="Zhang R."/>
            <person name="Strauss S.H."/>
        </authorList>
    </citation>
    <scope>NUCLEOTIDE SEQUENCE</scope>
    <source>
        <strain evidence="3">GM15</strain>
        <tissue evidence="3">Leaf</tissue>
    </source>
</reference>
<feature type="compositionally biased region" description="Low complexity" evidence="1">
    <location>
        <begin position="1"/>
        <end position="13"/>
    </location>
</feature>
<dbReference type="SMART" id="SM00332">
    <property type="entry name" value="PP2Cc"/>
    <property type="match status" value="1"/>
</dbReference>
<dbReference type="EMBL" id="JAAWWB010000011">
    <property type="protein sequence ID" value="KAG6772754.1"/>
    <property type="molecule type" value="Genomic_DNA"/>
</dbReference>
<evidence type="ECO:0000313" key="4">
    <source>
        <dbReference type="Proteomes" id="UP000886885"/>
    </source>
</evidence>
<dbReference type="InterPro" id="IPR001932">
    <property type="entry name" value="PPM-type_phosphatase-like_dom"/>
</dbReference>
<protein>
    <recommendedName>
        <fullName evidence="2">PPM-type phosphatase domain-containing protein</fullName>
    </recommendedName>
</protein>
<dbReference type="CDD" id="cd00143">
    <property type="entry name" value="PP2Cc"/>
    <property type="match status" value="1"/>
</dbReference>
<gene>
    <name evidence="3" type="ORF">POTOM_024174</name>
</gene>
<dbReference type="PANTHER" id="PTHR13832">
    <property type="entry name" value="PROTEIN PHOSPHATASE 2C"/>
    <property type="match status" value="1"/>
</dbReference>
<dbReference type="Pfam" id="PF00481">
    <property type="entry name" value="PP2C"/>
    <property type="match status" value="1"/>
</dbReference>
<dbReference type="Proteomes" id="UP000886885">
    <property type="component" value="Chromosome 6A"/>
</dbReference>
<name>A0A8X7ZMU8_POPTO</name>
<evidence type="ECO:0000259" key="2">
    <source>
        <dbReference type="PROSITE" id="PS51746"/>
    </source>
</evidence>
<comment type="caution">
    <text evidence="3">The sequence shown here is derived from an EMBL/GenBank/DDBJ whole genome shotgun (WGS) entry which is preliminary data.</text>
</comment>
<evidence type="ECO:0000256" key="1">
    <source>
        <dbReference type="SAM" id="MobiDB-lite"/>
    </source>
</evidence>
<feature type="region of interest" description="Disordered" evidence="1">
    <location>
        <begin position="1"/>
        <end position="20"/>
    </location>
</feature>
<evidence type="ECO:0000313" key="3">
    <source>
        <dbReference type="EMBL" id="KAG6772754.1"/>
    </source>
</evidence>
<proteinExistence type="predicted"/>
<dbReference type="GO" id="GO:0004722">
    <property type="term" value="F:protein serine/threonine phosphatase activity"/>
    <property type="evidence" value="ECO:0007669"/>
    <property type="project" value="InterPro"/>
</dbReference>